<dbReference type="PROSITE" id="PS00879">
    <property type="entry name" value="ODR_DC_2_2"/>
    <property type="match status" value="1"/>
</dbReference>
<evidence type="ECO:0000259" key="13">
    <source>
        <dbReference type="Pfam" id="PF00278"/>
    </source>
</evidence>
<evidence type="ECO:0000256" key="4">
    <source>
        <dbReference type="ARBA" id="ARBA00023115"/>
    </source>
</evidence>
<feature type="modified residue" description="N6-(pyridoxal phosphate)lysine" evidence="11">
    <location>
        <position position="74"/>
    </location>
</feature>
<comment type="caution">
    <text evidence="15">The sequence shown here is derived from an EMBL/GenBank/DDBJ whole genome shotgun (WGS) entry which is preliminary data.</text>
</comment>
<comment type="pathway">
    <text evidence="6">Amine and polyamine biosynthesis; putrescine biosynthesis via L-ornithine pathway; putrescine from L-ornithine: step 1/1.</text>
</comment>
<evidence type="ECO:0000256" key="12">
    <source>
        <dbReference type="RuleBase" id="RU003737"/>
    </source>
</evidence>
<dbReference type="Pfam" id="PF00278">
    <property type="entry name" value="Orn_DAP_Arg_deC"/>
    <property type="match status" value="1"/>
</dbReference>
<proteinExistence type="inferred from homology"/>
<evidence type="ECO:0000313" key="16">
    <source>
        <dbReference type="Proteomes" id="UP000285301"/>
    </source>
</evidence>
<evidence type="ECO:0000256" key="2">
    <source>
        <dbReference type="ARBA" id="ARBA00008872"/>
    </source>
</evidence>
<dbReference type="InterPro" id="IPR029066">
    <property type="entry name" value="PLP-binding_barrel"/>
</dbReference>
<dbReference type="Pfam" id="PF02784">
    <property type="entry name" value="Orn_Arg_deC_N"/>
    <property type="match status" value="1"/>
</dbReference>
<evidence type="ECO:0000256" key="5">
    <source>
        <dbReference type="ARBA" id="ARBA00023239"/>
    </source>
</evidence>
<protein>
    <recommendedName>
        <fullName evidence="7">ornithine decarboxylase</fullName>
        <ecNumber evidence="7">4.1.1.17</ecNumber>
    </recommendedName>
</protein>
<comment type="function">
    <text evidence="8">Catalyzes the first and rate-limiting step of polyamine biosynthesis that converts ornithine into putrescine, which is the precursor for the polyamines, spermidine and spermine. Polyamines are essential for cell proliferation and are implicated in cellular processes, ranging from DNA replication to apoptosis.</text>
</comment>
<dbReference type="PRINTS" id="PR01182">
    <property type="entry name" value="ORNDCRBXLASE"/>
</dbReference>
<dbReference type="PANTHER" id="PTHR11482:SF6">
    <property type="entry name" value="ORNITHINE DECARBOXYLASE 1-RELATED"/>
    <property type="match status" value="1"/>
</dbReference>
<dbReference type="InterPro" id="IPR022653">
    <property type="entry name" value="De-COase2_pyr-phos_BS"/>
</dbReference>
<keyword evidence="3 11" id="KW-0663">Pyridoxal phosphate</keyword>
<organism evidence="15 16">
    <name type="scientific">Dinothrombium tinctorium</name>
    <dbReference type="NCBI Taxonomy" id="1965070"/>
    <lineage>
        <taxon>Eukaryota</taxon>
        <taxon>Metazoa</taxon>
        <taxon>Ecdysozoa</taxon>
        <taxon>Arthropoda</taxon>
        <taxon>Chelicerata</taxon>
        <taxon>Arachnida</taxon>
        <taxon>Acari</taxon>
        <taxon>Acariformes</taxon>
        <taxon>Trombidiformes</taxon>
        <taxon>Prostigmata</taxon>
        <taxon>Anystina</taxon>
        <taxon>Parasitengona</taxon>
        <taxon>Trombidioidea</taxon>
        <taxon>Trombidiidae</taxon>
        <taxon>Dinothrombium</taxon>
    </lineage>
</organism>
<dbReference type="InterPro" id="IPR022644">
    <property type="entry name" value="De-COase2_N"/>
</dbReference>
<dbReference type="PANTHER" id="PTHR11482">
    <property type="entry name" value="ARGININE/DIAMINOPIMELATE/ORNITHINE DECARBOXYLASE"/>
    <property type="match status" value="1"/>
</dbReference>
<evidence type="ECO:0000256" key="1">
    <source>
        <dbReference type="ARBA" id="ARBA00001933"/>
    </source>
</evidence>
<name>A0A443RGH0_9ACAR</name>
<dbReference type="SUPFAM" id="SSF51419">
    <property type="entry name" value="PLP-binding barrel"/>
    <property type="match status" value="1"/>
</dbReference>
<evidence type="ECO:0000256" key="3">
    <source>
        <dbReference type="ARBA" id="ARBA00022898"/>
    </source>
</evidence>
<dbReference type="InterPro" id="IPR009006">
    <property type="entry name" value="Ala_racemase/Decarboxylase_C"/>
</dbReference>
<reference evidence="15 16" key="1">
    <citation type="journal article" date="2018" name="Gigascience">
        <title>Genomes of trombidid mites reveal novel predicted allergens and laterally-transferred genes associated with secondary metabolism.</title>
        <authorList>
            <person name="Dong X."/>
            <person name="Chaisiri K."/>
            <person name="Xia D."/>
            <person name="Armstrong S.D."/>
            <person name="Fang Y."/>
            <person name="Donnelly M.J."/>
            <person name="Kadowaki T."/>
            <person name="McGarry J.W."/>
            <person name="Darby A.C."/>
            <person name="Makepeace B.L."/>
        </authorList>
    </citation>
    <scope>NUCLEOTIDE SEQUENCE [LARGE SCALE GENOMIC DNA]</scope>
    <source>
        <strain evidence="15">UoL-WK</strain>
    </source>
</reference>
<dbReference type="STRING" id="1965070.A0A443RGH0"/>
<comment type="similarity">
    <text evidence="2 12">Belongs to the Orn/Lys/Arg decarboxylase class-II family.</text>
</comment>
<dbReference type="EMBL" id="NCKU01000742">
    <property type="protein sequence ID" value="RWS14376.1"/>
    <property type="molecule type" value="Genomic_DNA"/>
</dbReference>
<dbReference type="CDD" id="cd00622">
    <property type="entry name" value="PLPDE_III_ODC"/>
    <property type="match status" value="1"/>
</dbReference>
<dbReference type="InterPro" id="IPR000183">
    <property type="entry name" value="Orn/DAP/Arg_de-COase"/>
</dbReference>
<keyword evidence="16" id="KW-1185">Reference proteome</keyword>
<comment type="subunit">
    <text evidence="9">Homodimer. Only the dimer is catalytically active, as the active sites are constructed of residues from both monomers.</text>
</comment>
<feature type="domain" description="Orn/DAP/Arg decarboxylase 2 C-terminal" evidence="13">
    <location>
        <begin position="45"/>
        <end position="388"/>
    </location>
</feature>
<dbReference type="SUPFAM" id="SSF50621">
    <property type="entry name" value="Alanine racemase C-terminal domain-like"/>
    <property type="match status" value="1"/>
</dbReference>
<dbReference type="GO" id="GO:0004586">
    <property type="term" value="F:ornithine decarboxylase activity"/>
    <property type="evidence" value="ECO:0007669"/>
    <property type="project" value="UniProtKB-EC"/>
</dbReference>
<accession>A0A443RGH0</accession>
<dbReference type="PROSITE" id="PS00878">
    <property type="entry name" value="ODR_DC_2_1"/>
    <property type="match status" value="1"/>
</dbReference>
<feature type="active site" description="Proton donor" evidence="11">
    <location>
        <position position="361"/>
    </location>
</feature>
<gene>
    <name evidence="15" type="ORF">B4U79_06242</name>
</gene>
<dbReference type="Gene3D" id="3.20.20.10">
    <property type="entry name" value="Alanine racemase"/>
    <property type="match status" value="1"/>
</dbReference>
<dbReference type="AlphaFoldDB" id="A0A443RGH0"/>
<dbReference type="Proteomes" id="UP000285301">
    <property type="component" value="Unassembled WGS sequence"/>
</dbReference>
<evidence type="ECO:0000256" key="10">
    <source>
        <dbReference type="ARBA" id="ARBA00049127"/>
    </source>
</evidence>
<keyword evidence="5" id="KW-0456">Lyase</keyword>
<evidence type="ECO:0000256" key="11">
    <source>
        <dbReference type="PIRSR" id="PIRSR600183-50"/>
    </source>
</evidence>
<evidence type="ECO:0000313" key="15">
    <source>
        <dbReference type="EMBL" id="RWS14376.1"/>
    </source>
</evidence>
<dbReference type="InterPro" id="IPR002433">
    <property type="entry name" value="Orn_de-COase"/>
</dbReference>
<dbReference type="GO" id="GO:0005737">
    <property type="term" value="C:cytoplasm"/>
    <property type="evidence" value="ECO:0007669"/>
    <property type="project" value="TreeGrafter"/>
</dbReference>
<evidence type="ECO:0000256" key="7">
    <source>
        <dbReference type="ARBA" id="ARBA00034138"/>
    </source>
</evidence>
<evidence type="ECO:0000259" key="14">
    <source>
        <dbReference type="Pfam" id="PF02784"/>
    </source>
</evidence>
<dbReference type="EC" id="4.1.1.17" evidence="7"/>
<comment type="catalytic activity">
    <reaction evidence="10">
        <text>L-ornithine + H(+) = putrescine + CO2</text>
        <dbReference type="Rhea" id="RHEA:22964"/>
        <dbReference type="ChEBI" id="CHEBI:15378"/>
        <dbReference type="ChEBI" id="CHEBI:16526"/>
        <dbReference type="ChEBI" id="CHEBI:46911"/>
        <dbReference type="ChEBI" id="CHEBI:326268"/>
        <dbReference type="EC" id="4.1.1.17"/>
    </reaction>
</comment>
<feature type="domain" description="Orn/DAP/Arg decarboxylase 2 N-terminal" evidence="14">
    <location>
        <begin position="51"/>
        <end position="287"/>
    </location>
</feature>
<dbReference type="InterPro" id="IPR022643">
    <property type="entry name" value="De-COase2_C"/>
</dbReference>
<dbReference type="InterPro" id="IPR022657">
    <property type="entry name" value="De-COase2_CS"/>
</dbReference>
<comment type="cofactor">
    <cofactor evidence="1 11">
        <name>pyridoxal 5'-phosphate</name>
        <dbReference type="ChEBI" id="CHEBI:597326"/>
    </cofactor>
</comment>
<keyword evidence="4" id="KW-0620">Polyamine biosynthesis</keyword>
<dbReference type="OrthoDB" id="5034579at2759"/>
<dbReference type="GO" id="GO:0033387">
    <property type="term" value="P:putrescine biosynthetic process from arginine, via ornithine"/>
    <property type="evidence" value="ECO:0007669"/>
    <property type="project" value="TreeGrafter"/>
</dbReference>
<dbReference type="FunFam" id="3.20.20.10:FF:000005">
    <property type="entry name" value="Ornithine decarboxylase"/>
    <property type="match status" value="1"/>
</dbReference>
<evidence type="ECO:0000256" key="8">
    <source>
        <dbReference type="ARBA" id="ARBA00037173"/>
    </source>
</evidence>
<evidence type="ECO:0000256" key="9">
    <source>
        <dbReference type="ARBA" id="ARBA00046672"/>
    </source>
</evidence>
<dbReference type="PRINTS" id="PR01179">
    <property type="entry name" value="ODADCRBXLASE"/>
</dbReference>
<evidence type="ECO:0000256" key="6">
    <source>
        <dbReference type="ARBA" id="ARBA00034115"/>
    </source>
</evidence>
<feature type="non-terminal residue" evidence="15">
    <location>
        <position position="1"/>
    </location>
</feature>
<dbReference type="Gene3D" id="2.40.37.10">
    <property type="entry name" value="Lyase, Ornithine Decarboxylase, Chain A, domain 1"/>
    <property type="match status" value="1"/>
</dbReference>
<sequence>NSGIEANATTITTKTSLKMKLSSICAYTSCDEVIRESINSSEEPFYVVDIQDVLRKHKNWLLKMPRVKPYYAVKCNSCPVVLELLAALGLGFDCASKTEIDSVLALNVSPANIIFANPCKTMSFIKHASNVGVDLMTFDNEQELYKVAKHHPNSRLIIRIKVDDSHAVCQFSAKFGADLDKAGHLLSVAKDLGLNVVGVSFHVGSGCENAKSYADAIANAKYVFDIATKIGFKMNILDIGGGFPGTSSVPITFDEIAKVVGDSLNDHFPEDECDVAIIAEPGRYYVASAFTLATLVIAKRLVTTSDGQKAAMYYLNDGVYGSFNCTIFDHCDVYPSPFFGDVNQEHKIRETLNSTLWGPTCDSMDCIKKDVMLPEMEVGEWIVFKEMGAYTIAAASTFNGFSLPSLKYFVNDYTLETLRQFPSWPNIRKYLDIDEEDVDAKDFDVDIHHLGLIPVH</sequence>